<proteinExistence type="predicted"/>
<evidence type="ECO:0000313" key="1">
    <source>
        <dbReference type="EMBL" id="MBC8362864.1"/>
    </source>
</evidence>
<dbReference type="EMBL" id="JACNJH010000228">
    <property type="protein sequence ID" value="MBC8362864.1"/>
    <property type="molecule type" value="Genomic_DNA"/>
</dbReference>
<accession>A0A8J6NQ92</accession>
<protein>
    <submittedName>
        <fullName evidence="1">DUF4160 domain-containing protein</fullName>
    </submittedName>
</protein>
<evidence type="ECO:0000313" key="2">
    <source>
        <dbReference type="Proteomes" id="UP000603434"/>
    </source>
</evidence>
<gene>
    <name evidence="1" type="ORF">H8E23_15875</name>
</gene>
<name>A0A8J6NQ92_9BACT</name>
<sequence>MRLQNSGGFNRFELKQVRSIIEKNQESLMEAWNEYFGR</sequence>
<dbReference type="AlphaFoldDB" id="A0A8J6NQ92"/>
<dbReference type="InterPro" id="IPR025427">
    <property type="entry name" value="DUF4160"/>
</dbReference>
<organism evidence="1 2">
    <name type="scientific">Candidatus Desulfatibia profunda</name>
    <dbReference type="NCBI Taxonomy" id="2841695"/>
    <lineage>
        <taxon>Bacteria</taxon>
        <taxon>Pseudomonadati</taxon>
        <taxon>Thermodesulfobacteriota</taxon>
        <taxon>Desulfobacteria</taxon>
        <taxon>Desulfobacterales</taxon>
        <taxon>Desulfobacterales incertae sedis</taxon>
        <taxon>Candidatus Desulfatibia</taxon>
    </lineage>
</organism>
<dbReference type="Proteomes" id="UP000603434">
    <property type="component" value="Unassembled WGS sequence"/>
</dbReference>
<reference evidence="1 2" key="1">
    <citation type="submission" date="2020-08" db="EMBL/GenBank/DDBJ databases">
        <title>Bridging the membrane lipid divide: bacteria of the FCB group superphylum have the potential to synthesize archaeal ether lipids.</title>
        <authorList>
            <person name="Villanueva L."/>
            <person name="Von Meijenfeldt F.A.B."/>
            <person name="Westbye A.B."/>
            <person name="Yadav S."/>
            <person name="Hopmans E.C."/>
            <person name="Dutilh B.E."/>
            <person name="Sinninghe Damste J.S."/>
        </authorList>
    </citation>
    <scope>NUCLEOTIDE SEQUENCE [LARGE SCALE GENOMIC DNA]</scope>
    <source>
        <strain evidence="1">NIOZ-UU30</strain>
    </source>
</reference>
<dbReference type="Pfam" id="PF13711">
    <property type="entry name" value="DUF4160"/>
    <property type="match status" value="1"/>
</dbReference>
<comment type="caution">
    <text evidence="1">The sequence shown here is derived from an EMBL/GenBank/DDBJ whole genome shotgun (WGS) entry which is preliminary data.</text>
</comment>